<evidence type="ECO:0000256" key="15">
    <source>
        <dbReference type="SAM" id="Phobius"/>
    </source>
</evidence>
<dbReference type="InterPro" id="IPR014310">
    <property type="entry name" value="Sig_transdc_His_kinase_PhoR"/>
</dbReference>
<dbReference type="InterPro" id="IPR003661">
    <property type="entry name" value="HisK_dim/P_dom"/>
</dbReference>
<evidence type="ECO:0000256" key="5">
    <source>
        <dbReference type="ARBA" id="ARBA00022475"/>
    </source>
</evidence>
<dbReference type="Gene3D" id="1.10.287.130">
    <property type="match status" value="1"/>
</dbReference>
<dbReference type="FunFam" id="3.30.565.10:FF:000006">
    <property type="entry name" value="Sensor histidine kinase WalK"/>
    <property type="match status" value="1"/>
</dbReference>
<evidence type="ECO:0000259" key="16">
    <source>
        <dbReference type="PROSITE" id="PS50109"/>
    </source>
</evidence>
<evidence type="ECO:0000256" key="13">
    <source>
        <dbReference type="ARBA" id="ARBA00023012"/>
    </source>
</evidence>
<dbReference type="SMART" id="SM00388">
    <property type="entry name" value="HisKA"/>
    <property type="match status" value="1"/>
</dbReference>
<feature type="transmembrane region" description="Helical" evidence="15">
    <location>
        <begin position="6"/>
        <end position="28"/>
    </location>
</feature>
<dbReference type="SUPFAM" id="SSF55785">
    <property type="entry name" value="PYP-like sensor domain (PAS domain)"/>
    <property type="match status" value="1"/>
</dbReference>
<keyword evidence="14 15" id="KW-0472">Membrane</keyword>
<evidence type="ECO:0000256" key="12">
    <source>
        <dbReference type="ARBA" id="ARBA00022989"/>
    </source>
</evidence>
<evidence type="ECO:0000256" key="10">
    <source>
        <dbReference type="ARBA" id="ARBA00022777"/>
    </source>
</evidence>
<dbReference type="PRINTS" id="PR00344">
    <property type="entry name" value="BCTRLSENSOR"/>
</dbReference>
<protein>
    <recommendedName>
        <fullName evidence="3">histidine kinase</fullName>
        <ecNumber evidence="3">2.7.13.3</ecNumber>
    </recommendedName>
</protein>
<keyword evidence="6" id="KW-0597">Phosphoprotein</keyword>
<dbReference type="SUPFAM" id="SSF47384">
    <property type="entry name" value="Homodimeric domain of signal transducing histidine kinase"/>
    <property type="match status" value="1"/>
</dbReference>
<dbReference type="GO" id="GO:0005524">
    <property type="term" value="F:ATP binding"/>
    <property type="evidence" value="ECO:0007669"/>
    <property type="project" value="UniProtKB-KW"/>
</dbReference>
<dbReference type="SMART" id="SM00387">
    <property type="entry name" value="HATPase_c"/>
    <property type="match status" value="1"/>
</dbReference>
<comment type="catalytic activity">
    <reaction evidence="1">
        <text>ATP + protein L-histidine = ADP + protein N-phospho-L-histidine.</text>
        <dbReference type="EC" id="2.7.13.3"/>
    </reaction>
</comment>
<dbReference type="InterPro" id="IPR036097">
    <property type="entry name" value="HisK_dim/P_sf"/>
</dbReference>
<dbReference type="InterPro" id="IPR004358">
    <property type="entry name" value="Sig_transdc_His_kin-like_C"/>
</dbReference>
<keyword evidence="10" id="KW-0418">Kinase</keyword>
<keyword evidence="12 15" id="KW-1133">Transmembrane helix</keyword>
<evidence type="ECO:0000256" key="1">
    <source>
        <dbReference type="ARBA" id="ARBA00000085"/>
    </source>
</evidence>
<keyword evidence="11" id="KW-0067">ATP-binding</keyword>
<comment type="subcellular location">
    <subcellularLocation>
        <location evidence="2">Cell membrane</location>
    </subcellularLocation>
</comment>
<dbReference type="Gene3D" id="3.30.450.20">
    <property type="entry name" value="PAS domain"/>
    <property type="match status" value="1"/>
</dbReference>
<keyword evidence="8 15" id="KW-0812">Transmembrane</keyword>
<dbReference type="InterPro" id="IPR003594">
    <property type="entry name" value="HATPase_dom"/>
</dbReference>
<dbReference type="GO" id="GO:0016036">
    <property type="term" value="P:cellular response to phosphate starvation"/>
    <property type="evidence" value="ECO:0007669"/>
    <property type="project" value="TreeGrafter"/>
</dbReference>
<dbReference type="PANTHER" id="PTHR45453">
    <property type="entry name" value="PHOSPHATE REGULON SENSOR PROTEIN PHOR"/>
    <property type="match status" value="1"/>
</dbReference>
<keyword evidence="13" id="KW-0902">Two-component regulatory system</keyword>
<dbReference type="GO" id="GO:0004721">
    <property type="term" value="F:phosphoprotein phosphatase activity"/>
    <property type="evidence" value="ECO:0007669"/>
    <property type="project" value="InterPro"/>
</dbReference>
<dbReference type="CDD" id="cd00082">
    <property type="entry name" value="HisKA"/>
    <property type="match status" value="1"/>
</dbReference>
<keyword evidence="9" id="KW-0547">Nucleotide-binding</keyword>
<evidence type="ECO:0000256" key="2">
    <source>
        <dbReference type="ARBA" id="ARBA00004236"/>
    </source>
</evidence>
<organism evidence="17">
    <name type="scientific">hydrothermal vent metagenome</name>
    <dbReference type="NCBI Taxonomy" id="652676"/>
    <lineage>
        <taxon>unclassified sequences</taxon>
        <taxon>metagenomes</taxon>
        <taxon>ecological metagenomes</taxon>
    </lineage>
</organism>
<dbReference type="InterPro" id="IPR005467">
    <property type="entry name" value="His_kinase_dom"/>
</dbReference>
<evidence type="ECO:0000256" key="7">
    <source>
        <dbReference type="ARBA" id="ARBA00022679"/>
    </source>
</evidence>
<evidence type="ECO:0000313" key="17">
    <source>
        <dbReference type="EMBL" id="VAW65734.1"/>
    </source>
</evidence>
<evidence type="ECO:0000256" key="4">
    <source>
        <dbReference type="ARBA" id="ARBA00022448"/>
    </source>
</evidence>
<accession>A0A3B0YAQ7</accession>
<dbReference type="EC" id="2.7.13.3" evidence="3"/>
<dbReference type="PANTHER" id="PTHR45453:SF1">
    <property type="entry name" value="PHOSPHATE REGULON SENSOR PROTEIN PHOR"/>
    <property type="match status" value="1"/>
</dbReference>
<evidence type="ECO:0000256" key="8">
    <source>
        <dbReference type="ARBA" id="ARBA00022692"/>
    </source>
</evidence>
<dbReference type="InterPro" id="IPR021766">
    <property type="entry name" value="PhoR_N"/>
</dbReference>
<dbReference type="NCBIfam" id="TIGR02966">
    <property type="entry name" value="phoR_proteo"/>
    <property type="match status" value="1"/>
</dbReference>
<keyword evidence="4" id="KW-0813">Transport</keyword>
<reference evidence="17" key="1">
    <citation type="submission" date="2018-06" db="EMBL/GenBank/DDBJ databases">
        <authorList>
            <person name="Zhirakovskaya E."/>
        </authorList>
    </citation>
    <scope>NUCLEOTIDE SEQUENCE</scope>
</reference>
<dbReference type="PROSITE" id="PS50109">
    <property type="entry name" value="HIS_KIN"/>
    <property type="match status" value="1"/>
</dbReference>
<dbReference type="InterPro" id="IPR050351">
    <property type="entry name" value="BphY/WalK/GraS-like"/>
</dbReference>
<sequence>MLILGAMFDVALPALFVALLCYVLWNLYNLNRLIFWLNKPSKETPEAMGVWDEAFFQLHNKHKRQKKSRKKLTKMLKRFQKSTRALPYATIVLNANNEIEWFNPASKLLFGFRTGLDVGQRIDNLIRQPTFIKYISKKEFYEPLVFENKDKHILLNITNYGKGQTLISARDITQRIRLDEMRRDFISDASHELRTPLTVISGYIEMLQNSVDDSVKFPVDKIQQQTLRMEKIIAELIELAKLETSEVADSNEPVDIEKLLNEVFAEAKAYDNESHVLNFKYNAIKINGSYEEIRVAISNLLTNAIRYTPAGGIITLSTLMDGEGSYIHVDDNGEGISYQHIPRLTERFYRVDSGRSREKGGTGLGLAIVKQILDRHGAQLQIKSEPGKGSRFSCFFK</sequence>
<keyword evidence="7 17" id="KW-0808">Transferase</keyword>
<dbReference type="SUPFAM" id="SSF55874">
    <property type="entry name" value="ATPase domain of HSP90 chaperone/DNA topoisomerase II/histidine kinase"/>
    <property type="match status" value="1"/>
</dbReference>
<evidence type="ECO:0000256" key="14">
    <source>
        <dbReference type="ARBA" id="ARBA00023136"/>
    </source>
</evidence>
<gene>
    <name evidence="17" type="ORF">MNBD_GAMMA08-2565</name>
</gene>
<dbReference type="GO" id="GO:0000155">
    <property type="term" value="F:phosphorelay sensor kinase activity"/>
    <property type="evidence" value="ECO:0007669"/>
    <property type="project" value="InterPro"/>
</dbReference>
<dbReference type="Pfam" id="PF00512">
    <property type="entry name" value="HisKA"/>
    <property type="match status" value="1"/>
</dbReference>
<dbReference type="Gene3D" id="3.30.565.10">
    <property type="entry name" value="Histidine kinase-like ATPase, C-terminal domain"/>
    <property type="match status" value="1"/>
</dbReference>
<dbReference type="EMBL" id="UOFH01000327">
    <property type="protein sequence ID" value="VAW65734.1"/>
    <property type="molecule type" value="Genomic_DNA"/>
</dbReference>
<dbReference type="FunFam" id="1.10.287.130:FF:000001">
    <property type="entry name" value="Two-component sensor histidine kinase"/>
    <property type="match status" value="1"/>
</dbReference>
<dbReference type="InterPro" id="IPR035965">
    <property type="entry name" value="PAS-like_dom_sf"/>
</dbReference>
<feature type="domain" description="Histidine kinase" evidence="16">
    <location>
        <begin position="188"/>
        <end position="397"/>
    </location>
</feature>
<dbReference type="InterPro" id="IPR036890">
    <property type="entry name" value="HATPase_C_sf"/>
</dbReference>
<dbReference type="Pfam" id="PF02518">
    <property type="entry name" value="HATPase_c"/>
    <property type="match status" value="1"/>
</dbReference>
<evidence type="ECO:0000256" key="11">
    <source>
        <dbReference type="ARBA" id="ARBA00022840"/>
    </source>
</evidence>
<evidence type="ECO:0000256" key="9">
    <source>
        <dbReference type="ARBA" id="ARBA00022741"/>
    </source>
</evidence>
<keyword evidence="5" id="KW-1003">Cell membrane</keyword>
<proteinExistence type="predicted"/>
<evidence type="ECO:0000256" key="6">
    <source>
        <dbReference type="ARBA" id="ARBA00022553"/>
    </source>
</evidence>
<dbReference type="GO" id="GO:0005886">
    <property type="term" value="C:plasma membrane"/>
    <property type="evidence" value="ECO:0007669"/>
    <property type="project" value="UniProtKB-SubCell"/>
</dbReference>
<evidence type="ECO:0000256" key="3">
    <source>
        <dbReference type="ARBA" id="ARBA00012438"/>
    </source>
</evidence>
<dbReference type="Pfam" id="PF11808">
    <property type="entry name" value="PhoR"/>
    <property type="match status" value="1"/>
</dbReference>
<name>A0A3B0YAQ7_9ZZZZ</name>
<dbReference type="AlphaFoldDB" id="A0A3B0YAQ7"/>